<dbReference type="AlphaFoldDB" id="A0AAD7CCK6"/>
<dbReference type="PANTHER" id="PTHR10039:SF14">
    <property type="entry name" value="NACHT DOMAIN-CONTAINING PROTEIN"/>
    <property type="match status" value="1"/>
</dbReference>
<evidence type="ECO:0000256" key="1">
    <source>
        <dbReference type="ARBA" id="ARBA00022737"/>
    </source>
</evidence>
<dbReference type="Pfam" id="PF24883">
    <property type="entry name" value="NPHP3_N"/>
    <property type="match status" value="1"/>
</dbReference>
<dbReference type="SUPFAM" id="SSF52540">
    <property type="entry name" value="P-loop containing nucleoside triphosphate hydrolases"/>
    <property type="match status" value="1"/>
</dbReference>
<feature type="compositionally biased region" description="Basic residues" evidence="2">
    <location>
        <begin position="71"/>
        <end position="86"/>
    </location>
</feature>
<reference evidence="4" key="1">
    <citation type="submission" date="2023-03" db="EMBL/GenBank/DDBJ databases">
        <title>Massive genome expansion in bonnet fungi (Mycena s.s.) driven by repeated elements and novel gene families across ecological guilds.</title>
        <authorList>
            <consortium name="Lawrence Berkeley National Laboratory"/>
            <person name="Harder C.B."/>
            <person name="Miyauchi S."/>
            <person name="Viragh M."/>
            <person name="Kuo A."/>
            <person name="Thoen E."/>
            <person name="Andreopoulos B."/>
            <person name="Lu D."/>
            <person name="Skrede I."/>
            <person name="Drula E."/>
            <person name="Henrissat B."/>
            <person name="Morin E."/>
            <person name="Kohler A."/>
            <person name="Barry K."/>
            <person name="LaButti K."/>
            <person name="Morin E."/>
            <person name="Salamov A."/>
            <person name="Lipzen A."/>
            <person name="Mereny Z."/>
            <person name="Hegedus B."/>
            <person name="Baldrian P."/>
            <person name="Stursova M."/>
            <person name="Weitz H."/>
            <person name="Taylor A."/>
            <person name="Grigoriev I.V."/>
            <person name="Nagy L.G."/>
            <person name="Martin F."/>
            <person name="Kauserud H."/>
        </authorList>
    </citation>
    <scope>NUCLEOTIDE SEQUENCE</scope>
    <source>
        <strain evidence="4">9284</strain>
    </source>
</reference>
<gene>
    <name evidence="4" type="ORF">FB45DRAFT_824785</name>
</gene>
<dbReference type="InterPro" id="IPR007111">
    <property type="entry name" value="NACHT_NTPase"/>
</dbReference>
<evidence type="ECO:0000313" key="5">
    <source>
        <dbReference type="Proteomes" id="UP001221142"/>
    </source>
</evidence>
<sequence>MFNDHIGLKTHGGAFFNVARDDEPRDFEIPTQIPSESALTSSPMYGHYSNSTMYRNYASFRLGKLSNGGVRRSRRSRPPCRVRGTKPPRTVDEEINDGGPISNEIDDGGSTISICGGTTSNEIHGDNEPRCLEILHRHAALEAVYDSTESFAQPRCHPETRAELLDGLWHWIQEPETRVLWLHGPAGAGKSAVMQTLSQRLQDAGQLGGSFFFKRGDPTRGSGRVLFATLAYQLALFDRVLGIRISEIVETNPSLVATSIPSQLQELVAKPCLSAERRTPRVLLVDGLDECDAIAVQQDILRSIFQIFREHSLPVKILIASRPKTHIRRLFDANLFAGLYTQNIEQSFSDVKSFLRQEFSRIHIEHGTRCSGHIGPEIVGIPYLCIHSLHWIP</sequence>
<evidence type="ECO:0000259" key="3">
    <source>
        <dbReference type="PROSITE" id="PS50837"/>
    </source>
</evidence>
<dbReference type="InterPro" id="IPR027417">
    <property type="entry name" value="P-loop_NTPase"/>
</dbReference>
<accession>A0AAD7CCK6</accession>
<dbReference type="PANTHER" id="PTHR10039">
    <property type="entry name" value="AMELOGENIN"/>
    <property type="match status" value="1"/>
</dbReference>
<dbReference type="EMBL" id="JARKIF010000003">
    <property type="protein sequence ID" value="KAJ7644645.1"/>
    <property type="molecule type" value="Genomic_DNA"/>
</dbReference>
<keyword evidence="5" id="KW-1185">Reference proteome</keyword>
<dbReference type="Proteomes" id="UP001221142">
    <property type="component" value="Unassembled WGS sequence"/>
</dbReference>
<organism evidence="4 5">
    <name type="scientific">Roridomyces roridus</name>
    <dbReference type="NCBI Taxonomy" id="1738132"/>
    <lineage>
        <taxon>Eukaryota</taxon>
        <taxon>Fungi</taxon>
        <taxon>Dikarya</taxon>
        <taxon>Basidiomycota</taxon>
        <taxon>Agaricomycotina</taxon>
        <taxon>Agaricomycetes</taxon>
        <taxon>Agaricomycetidae</taxon>
        <taxon>Agaricales</taxon>
        <taxon>Marasmiineae</taxon>
        <taxon>Mycenaceae</taxon>
        <taxon>Roridomyces</taxon>
    </lineage>
</organism>
<name>A0AAD7CCK6_9AGAR</name>
<dbReference type="Gene3D" id="3.40.50.300">
    <property type="entry name" value="P-loop containing nucleotide triphosphate hydrolases"/>
    <property type="match status" value="1"/>
</dbReference>
<protein>
    <recommendedName>
        <fullName evidence="3">NACHT domain-containing protein</fullName>
    </recommendedName>
</protein>
<evidence type="ECO:0000313" key="4">
    <source>
        <dbReference type="EMBL" id="KAJ7644645.1"/>
    </source>
</evidence>
<dbReference type="PROSITE" id="PS50837">
    <property type="entry name" value="NACHT"/>
    <property type="match status" value="1"/>
</dbReference>
<evidence type="ECO:0000256" key="2">
    <source>
        <dbReference type="SAM" id="MobiDB-lite"/>
    </source>
</evidence>
<comment type="caution">
    <text evidence="4">The sequence shown here is derived from an EMBL/GenBank/DDBJ whole genome shotgun (WGS) entry which is preliminary data.</text>
</comment>
<feature type="region of interest" description="Disordered" evidence="2">
    <location>
        <begin position="68"/>
        <end position="109"/>
    </location>
</feature>
<proteinExistence type="predicted"/>
<keyword evidence="1" id="KW-0677">Repeat</keyword>
<dbReference type="InterPro" id="IPR056884">
    <property type="entry name" value="NPHP3-like_N"/>
</dbReference>
<feature type="domain" description="NACHT" evidence="3">
    <location>
        <begin position="178"/>
        <end position="323"/>
    </location>
</feature>